<dbReference type="AlphaFoldDB" id="A0A4V2DQB6"/>
<comment type="caution">
    <text evidence="3">The sequence shown here is derived from an EMBL/GenBank/DDBJ whole genome shotgun (WGS) entry which is preliminary data.</text>
</comment>
<dbReference type="Proteomes" id="UP000293483">
    <property type="component" value="Unassembled WGS sequence"/>
</dbReference>
<accession>A0A4V2DQB6</accession>
<reference evidence="3 4" key="1">
    <citation type="submission" date="2019-02" db="EMBL/GenBank/DDBJ databases">
        <title>The Batch Genome Submission of Acinetobacter spp. strains.</title>
        <authorList>
            <person name="Qin J."/>
            <person name="Hu Y."/>
            <person name="Ye H."/>
            <person name="Wei L."/>
            <person name="Feng Y."/>
            <person name="Zong Z."/>
        </authorList>
    </citation>
    <scope>NUCLEOTIDE SEQUENCE [LARGE SCALE GENOMIC DNA]</scope>
    <source>
        <strain evidence="3 4">WCHABo060081</strain>
    </source>
</reference>
<gene>
    <name evidence="3" type="ORF">EXE25_01175</name>
</gene>
<protein>
    <submittedName>
        <fullName evidence="3">Uncharacterized protein</fullName>
    </submittedName>
</protein>
<evidence type="ECO:0000313" key="4">
    <source>
        <dbReference type="Proteomes" id="UP000293483"/>
    </source>
</evidence>
<dbReference type="RefSeq" id="WP_130143792.1">
    <property type="nucleotide sequence ID" value="NZ_SGSU01000001.1"/>
</dbReference>
<name>A0A4V2DQB6_9GAMM</name>
<feature type="region of interest" description="Disordered" evidence="1">
    <location>
        <begin position="128"/>
        <end position="188"/>
    </location>
</feature>
<feature type="signal peptide" evidence="2">
    <location>
        <begin position="1"/>
        <end position="31"/>
    </location>
</feature>
<evidence type="ECO:0000256" key="2">
    <source>
        <dbReference type="SAM" id="SignalP"/>
    </source>
</evidence>
<feature type="compositionally biased region" description="Polar residues" evidence="1">
    <location>
        <begin position="165"/>
        <end position="188"/>
    </location>
</feature>
<sequence length="188" mass="19634">MQYIQTAFIKNAVKTVFCTGLALAAASSLWAQESAPVAAQTQQPAEKPVKPYGDNPNIFHVWAYKTQEGVLNTAAKVGNAAERGIGKIKPSVDQAWDNTKDIAGNTVQKVDEGAQKATQGVNTKIQETKAALGGKPSQSAPIERRSLSEPSASPSSYHTAPAAPSVNQTAPNTVPGSSGTATYPVTDL</sequence>
<feature type="chain" id="PRO_5020949959" evidence="2">
    <location>
        <begin position="32"/>
        <end position="188"/>
    </location>
</feature>
<organism evidence="3 4">
    <name type="scientific">Acinetobacter bouvetii</name>
    <dbReference type="NCBI Taxonomy" id="202951"/>
    <lineage>
        <taxon>Bacteria</taxon>
        <taxon>Pseudomonadati</taxon>
        <taxon>Pseudomonadota</taxon>
        <taxon>Gammaproteobacteria</taxon>
        <taxon>Moraxellales</taxon>
        <taxon>Moraxellaceae</taxon>
        <taxon>Acinetobacter</taxon>
    </lineage>
</organism>
<evidence type="ECO:0000313" key="3">
    <source>
        <dbReference type="EMBL" id="RZG69921.1"/>
    </source>
</evidence>
<keyword evidence="2" id="KW-0732">Signal</keyword>
<dbReference type="EMBL" id="SGSU01000001">
    <property type="protein sequence ID" value="RZG69921.1"/>
    <property type="molecule type" value="Genomic_DNA"/>
</dbReference>
<evidence type="ECO:0000256" key="1">
    <source>
        <dbReference type="SAM" id="MobiDB-lite"/>
    </source>
</evidence>
<proteinExistence type="predicted"/>